<organism evidence="2 3">
    <name type="scientific">Spirosoma sordidisoli</name>
    <dbReference type="NCBI Taxonomy" id="2502893"/>
    <lineage>
        <taxon>Bacteria</taxon>
        <taxon>Pseudomonadati</taxon>
        <taxon>Bacteroidota</taxon>
        <taxon>Cytophagia</taxon>
        <taxon>Cytophagales</taxon>
        <taxon>Cytophagaceae</taxon>
        <taxon>Spirosoma</taxon>
    </lineage>
</organism>
<proteinExistence type="predicted"/>
<dbReference type="EMBL" id="SBLB01000004">
    <property type="protein sequence ID" value="RYC68762.1"/>
    <property type="molecule type" value="Genomic_DNA"/>
</dbReference>
<evidence type="ECO:0000256" key="1">
    <source>
        <dbReference type="ARBA" id="ARBA00022649"/>
    </source>
</evidence>
<dbReference type="Pfam" id="PF05016">
    <property type="entry name" value="ParE_toxin"/>
    <property type="match status" value="1"/>
</dbReference>
<dbReference type="AlphaFoldDB" id="A0A4Q2UJH6"/>
<evidence type="ECO:0000313" key="3">
    <source>
        <dbReference type="Proteomes" id="UP000290407"/>
    </source>
</evidence>
<reference evidence="2 3" key="1">
    <citation type="submission" date="2019-01" db="EMBL/GenBank/DDBJ databases">
        <title>Spirosoma flava sp. nov., a propanil-degrading bacterium isolated from herbicide-contaminated soil.</title>
        <authorList>
            <person name="Zhang L."/>
            <person name="Jiang J.-D."/>
        </authorList>
    </citation>
    <scope>NUCLEOTIDE SEQUENCE [LARGE SCALE GENOMIC DNA]</scope>
    <source>
        <strain evidence="2 3">TY50</strain>
    </source>
</reference>
<gene>
    <name evidence="2" type="ORF">EQG79_15155</name>
</gene>
<protein>
    <submittedName>
        <fullName evidence="2">Type II toxin-antitoxin system RelE/ParE family toxin</fullName>
    </submittedName>
</protein>
<accession>A0A4Q2UJH6</accession>
<keyword evidence="3" id="KW-1185">Reference proteome</keyword>
<dbReference type="Gene3D" id="3.30.2310.20">
    <property type="entry name" value="RelE-like"/>
    <property type="match status" value="1"/>
</dbReference>
<evidence type="ECO:0000313" key="2">
    <source>
        <dbReference type="EMBL" id="RYC68762.1"/>
    </source>
</evidence>
<comment type="caution">
    <text evidence="2">The sequence shown here is derived from an EMBL/GenBank/DDBJ whole genome shotgun (WGS) entry which is preliminary data.</text>
</comment>
<dbReference type="InterPro" id="IPR007712">
    <property type="entry name" value="RelE/ParE_toxin"/>
</dbReference>
<dbReference type="InterPro" id="IPR035093">
    <property type="entry name" value="RelE/ParE_toxin_dom_sf"/>
</dbReference>
<sequence>MEEVTLVWADEVERKSDRLIRFPEMGRIVPEFNSSFIREICAGQYRIVYTFQNKAITVVSIRSMLQPLGKL</sequence>
<dbReference type="Proteomes" id="UP000290407">
    <property type="component" value="Unassembled WGS sequence"/>
</dbReference>
<name>A0A4Q2UJH6_9BACT</name>
<keyword evidence="1" id="KW-1277">Toxin-antitoxin system</keyword>